<feature type="non-terminal residue" evidence="6">
    <location>
        <position position="174"/>
    </location>
</feature>
<dbReference type="SUPFAM" id="SSF52540">
    <property type="entry name" value="P-loop containing nucleoside triphosphate hydrolases"/>
    <property type="match status" value="1"/>
</dbReference>
<evidence type="ECO:0000313" key="6">
    <source>
        <dbReference type="EMBL" id="HHF97917.1"/>
    </source>
</evidence>
<dbReference type="AlphaFoldDB" id="A0A7V5LY94"/>
<evidence type="ECO:0000256" key="4">
    <source>
        <dbReference type="ARBA" id="ARBA00022932"/>
    </source>
</evidence>
<name>A0A7V5LY94_UNCAE</name>
<dbReference type="PANTHER" id="PTHR34388">
    <property type="entry name" value="DNA POLYMERASE III SUBUNIT DELTA"/>
    <property type="match status" value="1"/>
</dbReference>
<dbReference type="GO" id="GO:0003677">
    <property type="term" value="F:DNA binding"/>
    <property type="evidence" value="ECO:0007669"/>
    <property type="project" value="InterPro"/>
</dbReference>
<dbReference type="Gene3D" id="1.10.8.60">
    <property type="match status" value="1"/>
</dbReference>
<organism evidence="6">
    <name type="scientific">Aerophobetes bacterium</name>
    <dbReference type="NCBI Taxonomy" id="2030807"/>
    <lineage>
        <taxon>Bacteria</taxon>
        <taxon>Candidatus Aerophobota</taxon>
    </lineage>
</organism>
<dbReference type="GO" id="GO:0009360">
    <property type="term" value="C:DNA polymerase III complex"/>
    <property type="evidence" value="ECO:0007669"/>
    <property type="project" value="InterPro"/>
</dbReference>
<keyword evidence="1" id="KW-0808">Transferase</keyword>
<dbReference type="PANTHER" id="PTHR34388:SF1">
    <property type="entry name" value="DNA POLYMERASE III SUBUNIT DELTA"/>
    <property type="match status" value="1"/>
</dbReference>
<evidence type="ECO:0000259" key="5">
    <source>
        <dbReference type="Pfam" id="PF06144"/>
    </source>
</evidence>
<sequence>MTYREFLRKIEKGKIACFYLFEGKEEYFKKEALRKLKEKIVTGGEDFNFQVLSATSCGSREILEFAFQLPFKGERQLLVVEEADKLSLKDQKSLLSYLKNPVKSTCVVFTGDGFDHRTGFYNFFGKEGKIVFFRPLNEFEMIEWIREKVEDAGKIITEDAAFELYRRIGKDLFL</sequence>
<gene>
    <name evidence="6" type="ORF">ENL39_00310</name>
</gene>
<evidence type="ECO:0000256" key="2">
    <source>
        <dbReference type="ARBA" id="ARBA00022695"/>
    </source>
</evidence>
<evidence type="ECO:0000256" key="3">
    <source>
        <dbReference type="ARBA" id="ARBA00022705"/>
    </source>
</evidence>
<feature type="domain" description="DNA polymerase III delta N-terminal" evidence="5">
    <location>
        <begin position="19"/>
        <end position="118"/>
    </location>
</feature>
<proteinExistence type="predicted"/>
<keyword evidence="4" id="KW-0239">DNA-directed DNA polymerase</keyword>
<dbReference type="GO" id="GO:0006261">
    <property type="term" value="P:DNA-templated DNA replication"/>
    <property type="evidence" value="ECO:0007669"/>
    <property type="project" value="TreeGrafter"/>
</dbReference>
<keyword evidence="3" id="KW-0235">DNA replication</keyword>
<dbReference type="GO" id="GO:0003887">
    <property type="term" value="F:DNA-directed DNA polymerase activity"/>
    <property type="evidence" value="ECO:0007669"/>
    <property type="project" value="UniProtKB-KW"/>
</dbReference>
<protein>
    <recommendedName>
        <fullName evidence="5">DNA polymerase III delta N-terminal domain-containing protein</fullName>
    </recommendedName>
</protein>
<accession>A0A7V5LY94</accession>
<dbReference type="InterPro" id="IPR027417">
    <property type="entry name" value="P-loop_NTPase"/>
</dbReference>
<dbReference type="InterPro" id="IPR005790">
    <property type="entry name" value="DNA_polIII_delta"/>
</dbReference>
<evidence type="ECO:0000256" key="1">
    <source>
        <dbReference type="ARBA" id="ARBA00022679"/>
    </source>
</evidence>
<dbReference type="InterPro" id="IPR010372">
    <property type="entry name" value="DNA_pol3_delta_N"/>
</dbReference>
<keyword evidence="2" id="KW-0548">Nucleotidyltransferase</keyword>
<dbReference type="NCBIfam" id="TIGR01128">
    <property type="entry name" value="holA"/>
    <property type="match status" value="1"/>
</dbReference>
<dbReference type="Proteomes" id="UP000886070">
    <property type="component" value="Unassembled WGS sequence"/>
</dbReference>
<comment type="caution">
    <text evidence="6">The sequence shown here is derived from an EMBL/GenBank/DDBJ whole genome shotgun (WGS) entry which is preliminary data.</text>
</comment>
<reference evidence="6" key="1">
    <citation type="journal article" date="2020" name="mSystems">
        <title>Genome- and Community-Level Interaction Insights into Carbon Utilization and Element Cycling Functions of Hydrothermarchaeota in Hydrothermal Sediment.</title>
        <authorList>
            <person name="Zhou Z."/>
            <person name="Liu Y."/>
            <person name="Xu W."/>
            <person name="Pan J."/>
            <person name="Luo Z.H."/>
            <person name="Li M."/>
        </authorList>
    </citation>
    <scope>NUCLEOTIDE SEQUENCE [LARGE SCALE GENOMIC DNA]</scope>
    <source>
        <strain evidence="6">HyVt-92</strain>
    </source>
</reference>
<dbReference type="Gene3D" id="3.40.50.300">
    <property type="entry name" value="P-loop containing nucleotide triphosphate hydrolases"/>
    <property type="match status" value="1"/>
</dbReference>
<dbReference type="Pfam" id="PF06144">
    <property type="entry name" value="DNA_pol3_delta"/>
    <property type="match status" value="1"/>
</dbReference>
<dbReference type="EMBL" id="DRTT01000008">
    <property type="protein sequence ID" value="HHF97917.1"/>
    <property type="molecule type" value="Genomic_DNA"/>
</dbReference>